<dbReference type="Pfam" id="PF00561">
    <property type="entry name" value="Abhydrolase_1"/>
    <property type="match status" value="1"/>
</dbReference>
<sequence length="372" mass="42859">MMINRKWFSHMIKICLFAFIILLLFALILFGYRFIAQQRIHQKSAEIIENGGISELKEIAVNGDKQFILVEGQDKEKPFCLFLHGGPGSPFPYGVSARTLYPEITENCVAVYYDQRGSGKSYNNELSVTTMNLSQFTEDANHIVDYIREHYQQEKIFIIGQSFGTIIGTQLVAKYPEKFHAYLGIAQITDIIKGQELGYSWLKNEAKANDDEKTLRILEDLGKGPYLAEDEDRFSDLINRYKGMNYFDETIEKVNLFGLIKGAFTSPDYSLRDLYKAFISGPQFSLVKSKSLKEEIIHTNFFDTIKRIDVPVYIIHGKYDKQANYELAKQYYELLDVPSGKEFITLEHSAHYPNQLDSPIINDTIKKMLEKH</sequence>
<dbReference type="EMBL" id="CP045835">
    <property type="protein sequence ID" value="QGG50552.1"/>
    <property type="molecule type" value="Genomic_DNA"/>
</dbReference>
<dbReference type="Proteomes" id="UP000373269">
    <property type="component" value="Chromosome"/>
</dbReference>
<dbReference type="Gene3D" id="3.40.50.1820">
    <property type="entry name" value="alpha/beta hydrolase"/>
    <property type="match status" value="1"/>
</dbReference>
<dbReference type="InterPro" id="IPR029058">
    <property type="entry name" value="AB_hydrolase_fold"/>
</dbReference>
<evidence type="ECO:0000256" key="2">
    <source>
        <dbReference type="ARBA" id="ARBA00022801"/>
    </source>
</evidence>
<gene>
    <name evidence="4" type="ORF">GDS87_06135</name>
</gene>
<reference evidence="4 5" key="1">
    <citation type="submission" date="2019-11" db="EMBL/GenBank/DDBJ databases">
        <title>Whole Genome Sequencing and Comparative Genomic Analyses of Lysinibacillus pakistanensis LZH-9, a Halotolerant Strain with Excellent COD Removal Capability.</title>
        <authorList>
            <person name="Zhou H."/>
        </authorList>
    </citation>
    <scope>NUCLEOTIDE SEQUENCE [LARGE SCALE GENOMIC DNA]</scope>
    <source>
        <strain evidence="4 5">LZH-9</strain>
    </source>
</reference>
<evidence type="ECO:0000259" key="3">
    <source>
        <dbReference type="Pfam" id="PF00561"/>
    </source>
</evidence>
<dbReference type="PANTHER" id="PTHR12277:SF81">
    <property type="entry name" value="PROTEIN ABHD13"/>
    <property type="match status" value="1"/>
</dbReference>
<evidence type="ECO:0000313" key="5">
    <source>
        <dbReference type="Proteomes" id="UP000373269"/>
    </source>
</evidence>
<keyword evidence="2 4" id="KW-0378">Hydrolase</keyword>
<keyword evidence="5" id="KW-1185">Reference proteome</keyword>
<dbReference type="PANTHER" id="PTHR12277">
    <property type="entry name" value="ALPHA/BETA HYDROLASE DOMAIN-CONTAINING PROTEIN"/>
    <property type="match status" value="1"/>
</dbReference>
<dbReference type="InterPro" id="IPR002410">
    <property type="entry name" value="Peptidase_S33"/>
</dbReference>
<dbReference type="GO" id="GO:0016787">
    <property type="term" value="F:hydrolase activity"/>
    <property type="evidence" value="ECO:0007669"/>
    <property type="project" value="UniProtKB-KW"/>
</dbReference>
<feature type="domain" description="AB hydrolase-1" evidence="3">
    <location>
        <begin position="81"/>
        <end position="352"/>
    </location>
</feature>
<protein>
    <submittedName>
        <fullName evidence="4">Alpha/beta fold hydrolase</fullName>
    </submittedName>
</protein>
<name>A0ABX6D7I5_9BACI</name>
<dbReference type="PRINTS" id="PR00793">
    <property type="entry name" value="PROAMNOPTASE"/>
</dbReference>
<organism evidence="4 5">
    <name type="scientific">Lysinibacillus pakistanensis</name>
    <dbReference type="NCBI Taxonomy" id="759811"/>
    <lineage>
        <taxon>Bacteria</taxon>
        <taxon>Bacillati</taxon>
        <taxon>Bacillota</taxon>
        <taxon>Bacilli</taxon>
        <taxon>Bacillales</taxon>
        <taxon>Bacillaceae</taxon>
        <taxon>Lysinibacillus</taxon>
    </lineage>
</organism>
<dbReference type="SUPFAM" id="SSF53474">
    <property type="entry name" value="alpha/beta-Hydrolases"/>
    <property type="match status" value="1"/>
</dbReference>
<evidence type="ECO:0000313" key="4">
    <source>
        <dbReference type="EMBL" id="QGG50552.1"/>
    </source>
</evidence>
<comment type="similarity">
    <text evidence="1">Belongs to the peptidase S33 family.</text>
</comment>
<evidence type="ECO:0000256" key="1">
    <source>
        <dbReference type="ARBA" id="ARBA00010088"/>
    </source>
</evidence>
<dbReference type="InterPro" id="IPR000073">
    <property type="entry name" value="AB_hydrolase_1"/>
</dbReference>
<proteinExistence type="inferred from homology"/>
<accession>A0ABX6D7I5</accession>